<protein>
    <recommendedName>
        <fullName evidence="1">non-specific serine/threonine protein kinase</fullName>
        <ecNumber evidence="1">2.7.11.1</ecNumber>
    </recommendedName>
</protein>
<dbReference type="SMART" id="SM00455">
    <property type="entry name" value="RBD"/>
    <property type="match status" value="1"/>
</dbReference>
<dbReference type="EMBL" id="JAAKFY010000003">
    <property type="protein sequence ID" value="KAF3859439.1"/>
    <property type="molecule type" value="Genomic_DNA"/>
</dbReference>
<dbReference type="Proteomes" id="UP000518266">
    <property type="component" value="Unassembled WGS sequence"/>
</dbReference>
<dbReference type="PRINTS" id="PR00008">
    <property type="entry name" value="DAGPEDOMAIN"/>
</dbReference>
<sequence length="643" mass="71186">MQSRGSKPRPVLCLPSCLSVSPSCLSVSPSCPQHQPAFPSIIFHSFKMAALSSAESPPPVFNGDSAEPGREPGLEELGAGLASSCTEGIPGGPQDEEIWNIKQMIKLTQEHLEALLDKFGGEHNPPSIYLEAYEEYTSKLDALQQREQQLLEAMGNGTDLSCSPEPMPSLLEVTMGGCGVTGGAQAYPSAPNTLAVLQTPFDASRANPRSPQKPIVRVFLPNKQRTVVPARCGMTVRDSLKKALMMRGLIPECCAVYRVQDGENKPIGWDTDISWLTGEELHVEVLENAPLTTHNFVRKTFFTLAFCDFCRKLLFQGFRCQTCGYKFHQRCSTEVPLMCVNYDQLDLLLVSKFFEHHPFTQEDVCSEGTTPCLRPVRHFPHLTPPGESSTSTPVILLHMCYCSISTTLFCSRSICHSTVSPSKSIPIPPSLRPSEEDHRNQFGQRDRSSSAPNVHINTIEPVNIDDLIRDQCLPSPPTYPARCLRKHRTRTSSPLLYSYPNDIVFDFEPEPVFREGKPHWSPFFFKTKKLSSRQTATATDKTELGKKQKSHEKKGKTQRCAVLRRRRQTPQMPAGGGKMKGTGSGDGGRRSRGLGRPSSNHFLDCSLSAGGRRGFPSVGGDVMRPGVKTSRDELKLSRRRNLT</sequence>
<dbReference type="InterPro" id="IPR002219">
    <property type="entry name" value="PKC_DAG/PE"/>
</dbReference>
<dbReference type="SUPFAM" id="SSF57889">
    <property type="entry name" value="Cysteine-rich domain"/>
    <property type="match status" value="1"/>
</dbReference>
<feature type="compositionally biased region" description="Gly residues" evidence="4">
    <location>
        <begin position="574"/>
        <end position="586"/>
    </location>
</feature>
<dbReference type="FunFam" id="3.30.60.20:FF:000004">
    <property type="entry name" value="B-Raf proto-oncogene serine/threonine-protein kinase"/>
    <property type="match status" value="1"/>
</dbReference>
<dbReference type="Pfam" id="PF00130">
    <property type="entry name" value="C1_1"/>
    <property type="match status" value="1"/>
</dbReference>
<keyword evidence="8" id="KW-1185">Reference proteome</keyword>
<comment type="caution">
    <text evidence="7">The sequence shown here is derived from an EMBL/GenBank/DDBJ whole genome shotgun (WGS) entry which is preliminary data.</text>
</comment>
<dbReference type="InterPro" id="IPR003116">
    <property type="entry name" value="RBD_dom"/>
</dbReference>
<evidence type="ECO:0000313" key="7">
    <source>
        <dbReference type="EMBL" id="KAF3859439.1"/>
    </source>
</evidence>
<dbReference type="FunFam" id="3.10.20.90:FF:000015">
    <property type="entry name" value="B-Raf proto-oncogene serine/threonine-protein kinase"/>
    <property type="match status" value="1"/>
</dbReference>
<feature type="compositionally biased region" description="Basic and acidic residues" evidence="4">
    <location>
        <begin position="433"/>
        <end position="448"/>
    </location>
</feature>
<keyword evidence="3" id="KW-0862">Zinc</keyword>
<evidence type="ECO:0000256" key="3">
    <source>
        <dbReference type="ARBA" id="ARBA00022833"/>
    </source>
</evidence>
<organism evidence="7 8">
    <name type="scientific">Dissostichus mawsoni</name>
    <name type="common">Antarctic cod</name>
    <dbReference type="NCBI Taxonomy" id="36200"/>
    <lineage>
        <taxon>Eukaryota</taxon>
        <taxon>Metazoa</taxon>
        <taxon>Chordata</taxon>
        <taxon>Craniata</taxon>
        <taxon>Vertebrata</taxon>
        <taxon>Euteleostomi</taxon>
        <taxon>Actinopterygii</taxon>
        <taxon>Neopterygii</taxon>
        <taxon>Teleostei</taxon>
        <taxon>Neoteleostei</taxon>
        <taxon>Acanthomorphata</taxon>
        <taxon>Eupercaria</taxon>
        <taxon>Perciformes</taxon>
        <taxon>Notothenioidei</taxon>
        <taxon>Nototheniidae</taxon>
        <taxon>Dissostichus</taxon>
    </lineage>
</organism>
<dbReference type="AlphaFoldDB" id="A0A7J5ZEK9"/>
<evidence type="ECO:0000259" key="6">
    <source>
        <dbReference type="PROSITE" id="PS50898"/>
    </source>
</evidence>
<dbReference type="PROSITE" id="PS50898">
    <property type="entry name" value="RBD"/>
    <property type="match status" value="1"/>
</dbReference>
<dbReference type="SUPFAM" id="SSF54236">
    <property type="entry name" value="Ubiquitin-like"/>
    <property type="match status" value="1"/>
</dbReference>
<evidence type="ECO:0000313" key="8">
    <source>
        <dbReference type="Proteomes" id="UP000518266"/>
    </source>
</evidence>
<dbReference type="SMART" id="SM00109">
    <property type="entry name" value="C1"/>
    <property type="match status" value="1"/>
</dbReference>
<dbReference type="Gene3D" id="3.10.20.90">
    <property type="entry name" value="Phosphatidylinositol 3-kinase Catalytic Subunit, Chain A, domain 1"/>
    <property type="match status" value="1"/>
</dbReference>
<dbReference type="PROSITE" id="PS00479">
    <property type="entry name" value="ZF_DAG_PE_1"/>
    <property type="match status" value="1"/>
</dbReference>
<dbReference type="GO" id="GO:0046872">
    <property type="term" value="F:metal ion binding"/>
    <property type="evidence" value="ECO:0007669"/>
    <property type="project" value="UniProtKB-KW"/>
</dbReference>
<dbReference type="Gene3D" id="3.30.60.20">
    <property type="match status" value="1"/>
</dbReference>
<dbReference type="CDD" id="cd17134">
    <property type="entry name" value="RBD_BRAF"/>
    <property type="match status" value="1"/>
</dbReference>
<dbReference type="GO" id="GO:0007165">
    <property type="term" value="P:signal transduction"/>
    <property type="evidence" value="ECO:0007669"/>
    <property type="project" value="InterPro"/>
</dbReference>
<feature type="domain" description="RBD" evidence="6">
    <location>
        <begin position="214"/>
        <end position="286"/>
    </location>
</feature>
<feature type="domain" description="Phorbol-ester/DAG-type" evidence="5">
    <location>
        <begin position="293"/>
        <end position="339"/>
    </location>
</feature>
<evidence type="ECO:0000256" key="2">
    <source>
        <dbReference type="ARBA" id="ARBA00022723"/>
    </source>
</evidence>
<dbReference type="OrthoDB" id="774951at2759"/>
<dbReference type="GO" id="GO:0004674">
    <property type="term" value="F:protein serine/threonine kinase activity"/>
    <property type="evidence" value="ECO:0007669"/>
    <property type="project" value="UniProtKB-EC"/>
</dbReference>
<dbReference type="InterPro" id="IPR046349">
    <property type="entry name" value="C1-like_sf"/>
</dbReference>
<dbReference type="EC" id="2.7.11.1" evidence="1"/>
<keyword evidence="2" id="KW-0479">Metal-binding</keyword>
<accession>A0A7J5ZEK9</accession>
<evidence type="ECO:0000256" key="1">
    <source>
        <dbReference type="ARBA" id="ARBA00012513"/>
    </source>
</evidence>
<dbReference type="Pfam" id="PF02196">
    <property type="entry name" value="RBD"/>
    <property type="match status" value="1"/>
</dbReference>
<feature type="region of interest" description="Disordered" evidence="4">
    <location>
        <begin position="531"/>
        <end position="643"/>
    </location>
</feature>
<gene>
    <name evidence="7" type="ORF">F7725_021838</name>
</gene>
<name>A0A7J5ZEK9_DISMA</name>
<dbReference type="InterPro" id="IPR029071">
    <property type="entry name" value="Ubiquitin-like_domsf"/>
</dbReference>
<reference evidence="7 8" key="1">
    <citation type="submission" date="2020-03" db="EMBL/GenBank/DDBJ databases">
        <title>Dissostichus mawsoni Genome sequencing and assembly.</title>
        <authorList>
            <person name="Park H."/>
        </authorList>
    </citation>
    <scope>NUCLEOTIDE SEQUENCE [LARGE SCALE GENOMIC DNA]</scope>
    <source>
        <strain evidence="7">DM0001</strain>
        <tissue evidence="7">Muscle</tissue>
    </source>
</reference>
<evidence type="ECO:0000256" key="4">
    <source>
        <dbReference type="SAM" id="MobiDB-lite"/>
    </source>
</evidence>
<dbReference type="InterPro" id="IPR020454">
    <property type="entry name" value="DAG/PE-bd"/>
</dbReference>
<feature type="region of interest" description="Disordered" evidence="4">
    <location>
        <begin position="418"/>
        <end position="453"/>
    </location>
</feature>
<dbReference type="PROSITE" id="PS50081">
    <property type="entry name" value="ZF_DAG_PE_2"/>
    <property type="match status" value="1"/>
</dbReference>
<proteinExistence type="predicted"/>
<evidence type="ECO:0000259" key="5">
    <source>
        <dbReference type="PROSITE" id="PS50081"/>
    </source>
</evidence>
<feature type="compositionally biased region" description="Basic residues" evidence="4">
    <location>
        <begin position="547"/>
        <end position="568"/>
    </location>
</feature>